<dbReference type="InterPro" id="IPR029459">
    <property type="entry name" value="EFTU-type"/>
</dbReference>
<evidence type="ECO:0000256" key="2">
    <source>
        <dbReference type="ARBA" id="ARBA00020166"/>
    </source>
</evidence>
<evidence type="ECO:0000259" key="10">
    <source>
        <dbReference type="PROSITE" id="PS51722"/>
    </source>
</evidence>
<dbReference type="CDD" id="cd16266">
    <property type="entry name" value="IF2_aeIF5B_IV"/>
    <property type="match status" value="1"/>
</dbReference>
<dbReference type="SUPFAM" id="SSF52540">
    <property type="entry name" value="P-loop containing nucleoside triphosphate hydrolases"/>
    <property type="match status" value="1"/>
</dbReference>
<protein>
    <recommendedName>
        <fullName evidence="2 8">Probable translation initiation factor IF-2</fullName>
    </recommendedName>
</protein>
<keyword evidence="3 8" id="KW-0396">Initiation factor</keyword>
<comment type="similarity">
    <text evidence="1 8 9">Belongs to the TRAFAC class translation factor GTPase superfamily. Classic translation factor GTPase family. IF-2 subfamily.</text>
</comment>
<dbReference type="EMBL" id="NCQP01000006">
    <property type="protein sequence ID" value="OWJ54255.1"/>
    <property type="molecule type" value="Genomic_DNA"/>
</dbReference>
<dbReference type="Pfam" id="PF00009">
    <property type="entry name" value="GTP_EFTU"/>
    <property type="match status" value="1"/>
</dbReference>
<dbReference type="GO" id="GO:0005737">
    <property type="term" value="C:cytoplasm"/>
    <property type="evidence" value="ECO:0007669"/>
    <property type="project" value="TreeGrafter"/>
</dbReference>
<dbReference type="SUPFAM" id="SSF52156">
    <property type="entry name" value="Initiation factor IF2/eIF5b, domain 3"/>
    <property type="match status" value="1"/>
</dbReference>
<dbReference type="Gene3D" id="3.40.50.10050">
    <property type="entry name" value="Translation initiation factor IF- 2, domain 3"/>
    <property type="match status" value="1"/>
</dbReference>
<dbReference type="InterPro" id="IPR015760">
    <property type="entry name" value="TIF_IF2"/>
</dbReference>
<dbReference type="KEGG" id="pdl:Pyrde_0115"/>
<evidence type="ECO:0000256" key="3">
    <source>
        <dbReference type="ARBA" id="ARBA00022540"/>
    </source>
</evidence>
<feature type="domain" description="Tr-type G" evidence="10">
    <location>
        <begin position="14"/>
        <end position="232"/>
    </location>
</feature>
<dbReference type="HAMAP" id="MF_00100_A">
    <property type="entry name" value="IF_2_A"/>
    <property type="match status" value="1"/>
</dbReference>
<dbReference type="InterPro" id="IPR004544">
    <property type="entry name" value="TF_aIF-2_arc"/>
</dbReference>
<dbReference type="FunFam" id="2.40.30.10:FF:000013">
    <property type="entry name" value="eukaryotic translation initiation factor 5B"/>
    <property type="match status" value="1"/>
</dbReference>
<accession>A0A0P0N0X2</accession>
<dbReference type="GO" id="GO:0003924">
    <property type="term" value="F:GTPase activity"/>
    <property type="evidence" value="ECO:0007669"/>
    <property type="project" value="UniProtKB-UniRule"/>
</dbReference>
<keyword evidence="6 8" id="KW-0342">GTP-binding</keyword>
<feature type="binding site" evidence="8">
    <location>
        <begin position="87"/>
        <end position="91"/>
    </location>
    <ligand>
        <name>GTP</name>
        <dbReference type="ChEBI" id="CHEBI:37565"/>
    </ligand>
</feature>
<dbReference type="NCBIfam" id="NF003078">
    <property type="entry name" value="PRK04004.1"/>
    <property type="match status" value="1"/>
</dbReference>
<dbReference type="NCBIfam" id="NF011418">
    <property type="entry name" value="PRK14845.1"/>
    <property type="match status" value="1"/>
</dbReference>
<dbReference type="Pfam" id="PF11987">
    <property type="entry name" value="IF-2"/>
    <property type="match status" value="1"/>
</dbReference>
<dbReference type="PROSITE" id="PS51722">
    <property type="entry name" value="G_TR_2"/>
    <property type="match status" value="1"/>
</dbReference>
<keyword evidence="5 8" id="KW-0648">Protein biosynthesis</keyword>
<dbReference type="InterPro" id="IPR005225">
    <property type="entry name" value="Small_GTP-bd"/>
</dbReference>
<comment type="function">
    <text evidence="7 8 9">Function in general translation initiation by promoting the binding of the formylmethionine-tRNA to ribosomes. Seems to function along with eIF-2.</text>
</comment>
<evidence type="ECO:0000256" key="6">
    <source>
        <dbReference type="ARBA" id="ARBA00023134"/>
    </source>
</evidence>
<evidence type="ECO:0000313" key="11">
    <source>
        <dbReference type="EMBL" id="ALL00165.1"/>
    </source>
</evidence>
<evidence type="ECO:0000313" key="13">
    <source>
        <dbReference type="Proteomes" id="UP000058613"/>
    </source>
</evidence>
<evidence type="ECO:0000256" key="1">
    <source>
        <dbReference type="ARBA" id="ARBA00007733"/>
    </source>
</evidence>
<dbReference type="CDD" id="cd03703">
    <property type="entry name" value="aeIF5B_II"/>
    <property type="match status" value="1"/>
</dbReference>
<keyword evidence="14" id="KW-1185">Reference proteome</keyword>
<dbReference type="FunFam" id="3.40.50.10050:FF:000001">
    <property type="entry name" value="Translation initiation factor IF-2"/>
    <property type="match status" value="1"/>
</dbReference>
<dbReference type="AlphaFoldDB" id="A0A0P0N0X2"/>
<dbReference type="NCBIfam" id="TIGR00231">
    <property type="entry name" value="small_GTP"/>
    <property type="match status" value="1"/>
</dbReference>
<dbReference type="RefSeq" id="WP_055407316.1">
    <property type="nucleotide sequence ID" value="NZ_CP013011.1"/>
</dbReference>
<dbReference type="NCBIfam" id="TIGR00491">
    <property type="entry name" value="aIF-2"/>
    <property type="match status" value="1"/>
</dbReference>
<dbReference type="Gene3D" id="2.40.30.10">
    <property type="entry name" value="Translation factors"/>
    <property type="match status" value="2"/>
</dbReference>
<dbReference type="Proteomes" id="UP000196694">
    <property type="component" value="Unassembled WGS sequence"/>
</dbReference>
<dbReference type="GO" id="GO:0005525">
    <property type="term" value="F:GTP binding"/>
    <property type="evidence" value="ECO:0007669"/>
    <property type="project" value="UniProtKB-KW"/>
</dbReference>
<evidence type="ECO:0000256" key="7">
    <source>
        <dbReference type="ARBA" id="ARBA00024852"/>
    </source>
</evidence>
<reference evidence="11 13" key="1">
    <citation type="submission" date="2015-10" db="EMBL/GenBank/DDBJ databases">
        <title>Complete genome sequence of hyperthermophilic archaeon Pyrodictium delaneyi Su06.</title>
        <authorList>
            <person name="Jung J.-H."/>
            <person name="Lin J."/>
            <person name="Holden J.F."/>
            <person name="Park C.-S."/>
        </authorList>
    </citation>
    <scope>NUCLEOTIDE SEQUENCE [LARGE SCALE GENOMIC DNA]</scope>
    <source>
        <strain evidence="11 13">Su06</strain>
    </source>
</reference>
<dbReference type="InterPro" id="IPR027417">
    <property type="entry name" value="P-loop_NTPase"/>
</dbReference>
<feature type="binding site" evidence="8">
    <location>
        <begin position="23"/>
        <end position="30"/>
    </location>
    <ligand>
        <name>GTP</name>
        <dbReference type="ChEBI" id="CHEBI:37565"/>
    </ligand>
</feature>
<evidence type="ECO:0000256" key="5">
    <source>
        <dbReference type="ARBA" id="ARBA00022917"/>
    </source>
</evidence>
<sequence>MAGEAREQSTGKRLRQPIVVVLGHVDHGKTTLLDRIRGTAVTAKEPGLITQHVGASVVPASVIEKLAEPLKKLIPFKLIIPGLLFIDTPGHELFTNLRRRGGSVADFAILVVDINEGFQPQTYESIEILKQRRVPFIVAANKIDKIPGWKSNPNTPFIVSYRKQPQWVQEELERRLWDNVIAKLYEVGFQADRFDRVKDFTRTVAVIPISAKTGEGIAELLAVLAGLAQRYLQNRLRFAEGPAKGVILELREQPGLGTAADVIIYDGVLKRGDLIVTGGLEGPVITRVRALLMPKPLQEIRVAKRELEPVDEVYAAAGVRVVAPDIEKAVAGAPIYVATSEEEAKQLAEKIRREIEALRIKTEAEGVVVKADTLGSLEALVEALRRKNIPIRYADVGPVAKRDVIEAVASKEINKFYAVILAFNVKVLPEAEAEAERHEIKIFRHNVIYQLLEDFEKWYREQIEAERRKELEQLIRPGKIRIIPGYVFRRSNPAIVGVEVLGGVIKPGYPLMREDGKRIGTVHQIQDRGKTVQEARAGMAVAISIRGHVLVGRHIDEGDVLYTDIPEKHAIMWLTKYKSELTDDEKVVLKEIIKIKRKQNPTYAITL</sequence>
<gene>
    <name evidence="8" type="primary">infB</name>
    <name evidence="12" type="ORF">Pdsh_07125</name>
    <name evidence="11" type="ORF">Pyrde_0115</name>
</gene>
<evidence type="ECO:0000256" key="9">
    <source>
        <dbReference type="RuleBase" id="RU000644"/>
    </source>
</evidence>
<organism evidence="11 13">
    <name type="scientific">Pyrodictium delaneyi</name>
    <dbReference type="NCBI Taxonomy" id="1273541"/>
    <lineage>
        <taxon>Archaea</taxon>
        <taxon>Thermoproteota</taxon>
        <taxon>Thermoprotei</taxon>
        <taxon>Desulfurococcales</taxon>
        <taxon>Pyrodictiaceae</taxon>
        <taxon>Pyrodictium</taxon>
    </lineage>
</organism>
<dbReference type="PANTHER" id="PTHR43381">
    <property type="entry name" value="TRANSLATION INITIATION FACTOR IF-2-RELATED"/>
    <property type="match status" value="1"/>
</dbReference>
<dbReference type="PRINTS" id="PR00315">
    <property type="entry name" value="ELONGATNFCT"/>
</dbReference>
<dbReference type="CDD" id="cd01887">
    <property type="entry name" value="IF2_eIF5B"/>
    <property type="match status" value="1"/>
</dbReference>
<keyword evidence="4 8" id="KW-0547">Nucleotide-binding</keyword>
<dbReference type="FunFam" id="3.40.50.300:FF:000112">
    <property type="entry name" value="Eukaryotic translation initiation factor 5B"/>
    <property type="match status" value="1"/>
</dbReference>
<dbReference type="InterPro" id="IPR009000">
    <property type="entry name" value="Transl_B-barrel_sf"/>
</dbReference>
<evidence type="ECO:0000313" key="14">
    <source>
        <dbReference type="Proteomes" id="UP000196694"/>
    </source>
</evidence>
<dbReference type="EMBL" id="CP013011">
    <property type="protein sequence ID" value="ALL00165.1"/>
    <property type="molecule type" value="Genomic_DNA"/>
</dbReference>
<dbReference type="GO" id="GO:0003743">
    <property type="term" value="F:translation initiation factor activity"/>
    <property type="evidence" value="ECO:0007669"/>
    <property type="project" value="UniProtKB-UniRule"/>
</dbReference>
<dbReference type="Proteomes" id="UP000058613">
    <property type="component" value="Chromosome"/>
</dbReference>
<dbReference type="Pfam" id="PF14578">
    <property type="entry name" value="GTP_EFTU_D4"/>
    <property type="match status" value="1"/>
</dbReference>
<reference evidence="12 14" key="2">
    <citation type="submission" date="2017-05" db="EMBL/GenBank/DDBJ databases">
        <title>The draft genome of the hyperthermophilic archaeon 'Pyrodictium delaneyi strain Hulk', an iron and nitrate reducer, reveals the capacity for sulfate reduction.</title>
        <authorList>
            <person name="Demey L.M."/>
            <person name="Miller C."/>
            <person name="Manzella M."/>
            <person name="Reguera G."/>
            <person name="Kashefi K."/>
        </authorList>
    </citation>
    <scope>NUCLEOTIDE SEQUENCE [LARGE SCALE GENOMIC DNA]</scope>
    <source>
        <strain evidence="12 14">Hulk</strain>
    </source>
</reference>
<dbReference type="PATRIC" id="fig|1273541.4.peg.121"/>
<evidence type="ECO:0000256" key="8">
    <source>
        <dbReference type="HAMAP-Rule" id="MF_00100"/>
    </source>
</evidence>
<dbReference type="InterPro" id="IPR023115">
    <property type="entry name" value="TIF_IF2_dom3"/>
</dbReference>
<dbReference type="STRING" id="1273541.Pyrde_0115"/>
<dbReference type="PANTHER" id="PTHR43381:SF4">
    <property type="entry name" value="EUKARYOTIC TRANSLATION INITIATION FACTOR 5B"/>
    <property type="match status" value="1"/>
</dbReference>
<dbReference type="OrthoDB" id="30957at2157"/>
<feature type="binding site" evidence="8">
    <location>
        <begin position="141"/>
        <end position="144"/>
    </location>
    <ligand>
        <name>GTP</name>
        <dbReference type="ChEBI" id="CHEBI:37565"/>
    </ligand>
</feature>
<evidence type="ECO:0000256" key="4">
    <source>
        <dbReference type="ARBA" id="ARBA00022741"/>
    </source>
</evidence>
<dbReference type="InterPro" id="IPR036925">
    <property type="entry name" value="TIF_IF2_dom3_sf"/>
</dbReference>
<dbReference type="InterPro" id="IPR000795">
    <property type="entry name" value="T_Tr_GTP-bd_dom"/>
</dbReference>
<name>A0A0P0N0X2_9CREN</name>
<dbReference type="GeneID" id="26098441"/>
<dbReference type="Gene3D" id="3.40.50.300">
    <property type="entry name" value="P-loop containing nucleotide triphosphate hydrolases"/>
    <property type="match status" value="1"/>
</dbReference>
<evidence type="ECO:0000313" key="12">
    <source>
        <dbReference type="EMBL" id="OWJ54255.1"/>
    </source>
</evidence>
<proteinExistence type="inferred from homology"/>
<dbReference type="SUPFAM" id="SSF50447">
    <property type="entry name" value="Translation proteins"/>
    <property type="match status" value="1"/>
</dbReference>